<dbReference type="STRING" id="1217698.F888_00805"/>
<evidence type="ECO:0000313" key="4">
    <source>
        <dbReference type="Proteomes" id="UP000013200"/>
    </source>
</evidence>
<feature type="transmembrane region" description="Helical" evidence="1">
    <location>
        <begin position="59"/>
        <end position="79"/>
    </location>
</feature>
<reference evidence="3 5" key="2">
    <citation type="journal article" date="2014" name="Int. J. Syst. Evol. Microbiol.">
        <title>Complete genome sequence of Corynebacterium casei LMG S-19264T (=DSM 44701T), isolated from a smear-ripened cheese.</title>
        <authorList>
            <consortium name="US DOE Joint Genome Institute (JGI-PGF)"/>
            <person name="Walter F."/>
            <person name="Albersmeier A."/>
            <person name="Kalinowski J."/>
            <person name="Ruckert C."/>
        </authorList>
    </citation>
    <scope>NUCLEOTIDE SEQUENCE [LARGE SCALE GENOMIC DNA]</scope>
    <source>
        <strain evidence="3 5">CCM 8635</strain>
    </source>
</reference>
<dbReference type="AlphaFoldDB" id="N9Q331"/>
<dbReference type="Proteomes" id="UP000652691">
    <property type="component" value="Unassembled WGS sequence"/>
</dbReference>
<dbReference type="HOGENOM" id="CLU_091377_1_0_6"/>
<keyword evidence="4" id="KW-1185">Reference proteome</keyword>
<evidence type="ECO:0000313" key="2">
    <source>
        <dbReference type="EMBL" id="ENX40158.1"/>
    </source>
</evidence>
<gene>
    <name evidence="2" type="ORF">F888_00805</name>
    <name evidence="3" type="ORF">GCM10007354_21840</name>
</gene>
<accession>N9Q331</accession>
<protein>
    <recommendedName>
        <fullName evidence="6">Type IV pilin accessory protein</fullName>
    </recommendedName>
</protein>
<dbReference type="PATRIC" id="fig|1217698.3.peg.779"/>
<evidence type="ECO:0000313" key="3">
    <source>
        <dbReference type="EMBL" id="GGH37336.1"/>
    </source>
</evidence>
<evidence type="ECO:0000313" key="5">
    <source>
        <dbReference type="Proteomes" id="UP000652691"/>
    </source>
</evidence>
<sequence length="260" mass="29800">MPFIYNYYNTILWIVFVSKRIKFFISHLAISFFIALIVIGVVFFLWYPAPLAKAVGVTNIFLMMLAIDVIIGPALGLLVYKEGKKTLKMDLTVIIVIQLAALCYGVYSIAQGRPVWIVQNGERFELIRSNDINKEHLDKAKAQYQTPSWFRPQFVAVNAGNTVEERNKNLFQAVTTGISNAMRPELYQAIEMNKQQIQKNAHQLEALNDFNQMHDVEEIIKKYPQADAWLPLSSTSMDMTVLINKEKGEVVKIVDLRPWK</sequence>
<reference evidence="2 4" key="1">
    <citation type="submission" date="2013-02" db="EMBL/GenBank/DDBJ databases">
        <title>The Genome Sequence of Acinetobacter sp. NIPH 3623.</title>
        <authorList>
            <consortium name="The Broad Institute Genome Sequencing Platform"/>
            <consortium name="The Broad Institute Genome Sequencing Center for Infectious Disease"/>
            <person name="Cerqueira G."/>
            <person name="Feldgarden M."/>
            <person name="Courvalin P."/>
            <person name="Perichon B."/>
            <person name="Grillot-Courvalin C."/>
            <person name="Clermont D."/>
            <person name="Rocha E."/>
            <person name="Yoon E.-J."/>
            <person name="Nemec A."/>
            <person name="Walker B."/>
            <person name="Young S.K."/>
            <person name="Zeng Q."/>
            <person name="Gargeya S."/>
            <person name="Fitzgerald M."/>
            <person name="Haas B."/>
            <person name="Abouelleil A."/>
            <person name="Alvarado L."/>
            <person name="Arachchi H.M."/>
            <person name="Berlin A.M."/>
            <person name="Chapman S.B."/>
            <person name="Dewar J."/>
            <person name="Goldberg J."/>
            <person name="Griggs A."/>
            <person name="Gujja S."/>
            <person name="Hansen M."/>
            <person name="Howarth C."/>
            <person name="Imamovic A."/>
            <person name="Larimer J."/>
            <person name="McCowan C."/>
            <person name="Murphy C."/>
            <person name="Neiman D."/>
            <person name="Pearson M."/>
            <person name="Priest M."/>
            <person name="Roberts A."/>
            <person name="Saif S."/>
            <person name="Shea T."/>
            <person name="Sisk P."/>
            <person name="Sykes S."/>
            <person name="Wortman J."/>
            <person name="Nusbaum C."/>
            <person name="Birren B."/>
        </authorList>
    </citation>
    <scope>NUCLEOTIDE SEQUENCE [LARGE SCALE GENOMIC DNA]</scope>
    <source>
        <strain evidence="2 4">NIPH 3623</strain>
    </source>
</reference>
<proteinExistence type="predicted"/>
<feature type="transmembrane region" description="Helical" evidence="1">
    <location>
        <begin position="91"/>
        <end position="110"/>
    </location>
</feature>
<organism evidence="2 4">
    <name type="scientific">Acinetobacter courvalinii</name>
    <dbReference type="NCBI Taxonomy" id="280147"/>
    <lineage>
        <taxon>Bacteria</taxon>
        <taxon>Pseudomonadati</taxon>
        <taxon>Pseudomonadota</taxon>
        <taxon>Gammaproteobacteria</taxon>
        <taxon>Moraxellales</taxon>
        <taxon>Moraxellaceae</taxon>
        <taxon>Acinetobacter</taxon>
    </lineage>
</organism>
<comment type="caution">
    <text evidence="2">The sequence shown here is derived from an EMBL/GenBank/DDBJ whole genome shotgun (WGS) entry which is preliminary data.</text>
</comment>
<name>N9Q331_9GAMM</name>
<dbReference type="EMBL" id="APSA01000003">
    <property type="protein sequence ID" value="ENX40158.1"/>
    <property type="molecule type" value="Genomic_DNA"/>
</dbReference>
<evidence type="ECO:0000256" key="1">
    <source>
        <dbReference type="SAM" id="Phobius"/>
    </source>
</evidence>
<dbReference type="EMBL" id="BMDA01000002">
    <property type="protein sequence ID" value="GGH37336.1"/>
    <property type="molecule type" value="Genomic_DNA"/>
</dbReference>
<dbReference type="NCBIfam" id="NF041437">
    <property type="entry name" value="TfpZ"/>
    <property type="match status" value="1"/>
</dbReference>
<dbReference type="InterPro" id="IPR047814">
    <property type="entry name" value="TfpX/TfpZ-like"/>
</dbReference>
<keyword evidence="1" id="KW-0472">Membrane</keyword>
<keyword evidence="1" id="KW-1133">Transmembrane helix</keyword>
<feature type="transmembrane region" description="Helical" evidence="1">
    <location>
        <begin position="21"/>
        <end position="47"/>
    </location>
</feature>
<dbReference type="Proteomes" id="UP000013200">
    <property type="component" value="Unassembled WGS sequence"/>
</dbReference>
<evidence type="ECO:0008006" key="6">
    <source>
        <dbReference type="Google" id="ProtNLM"/>
    </source>
</evidence>
<reference evidence="3" key="3">
    <citation type="submission" date="2024-03" db="EMBL/GenBank/DDBJ databases">
        <authorList>
            <person name="Sun Q."/>
            <person name="Sedlacek I."/>
        </authorList>
    </citation>
    <scope>NUCLEOTIDE SEQUENCE</scope>
    <source>
        <strain evidence="3">CCM 8635</strain>
    </source>
</reference>
<keyword evidence="1" id="KW-0812">Transmembrane</keyword>